<comment type="caution">
    <text evidence="1">The sequence shown here is derived from an EMBL/GenBank/DDBJ whole genome shotgun (WGS) entry which is preliminary data.</text>
</comment>
<organism evidence="1 2">
    <name type="scientific">Hominifimenecus microfluidus</name>
    <dbReference type="NCBI Taxonomy" id="2885348"/>
    <lineage>
        <taxon>Bacteria</taxon>
        <taxon>Bacillati</taxon>
        <taxon>Bacillota</taxon>
        <taxon>Clostridia</taxon>
        <taxon>Lachnospirales</taxon>
        <taxon>Lachnospiraceae</taxon>
        <taxon>Hominifimenecus</taxon>
    </lineage>
</organism>
<gene>
    <name evidence="1" type="ORF">LKD81_05920</name>
</gene>
<dbReference type="InterPro" id="IPR025466">
    <property type="entry name" value="DUF4317"/>
</dbReference>
<accession>A0AAE3E9X3</accession>
<protein>
    <submittedName>
        <fullName evidence="1">DUF4317 domain-containing protein</fullName>
    </submittedName>
</protein>
<proteinExistence type="predicted"/>
<keyword evidence="2" id="KW-1185">Reference proteome</keyword>
<dbReference type="EMBL" id="JAJEQR010000013">
    <property type="protein sequence ID" value="MCC2230538.1"/>
    <property type="molecule type" value="Genomic_DNA"/>
</dbReference>
<dbReference type="Proteomes" id="UP001198182">
    <property type="component" value="Unassembled WGS sequence"/>
</dbReference>
<reference evidence="1" key="1">
    <citation type="submission" date="2021-10" db="EMBL/GenBank/DDBJ databases">
        <title>Anaerobic single-cell dispensing facilitates the cultivation of human gut bacteria.</title>
        <authorList>
            <person name="Afrizal A."/>
        </authorList>
    </citation>
    <scope>NUCLEOTIDE SEQUENCE</scope>
    <source>
        <strain evidence="1">CLA-AA-H215</strain>
    </source>
</reference>
<evidence type="ECO:0000313" key="2">
    <source>
        <dbReference type="Proteomes" id="UP001198182"/>
    </source>
</evidence>
<dbReference type="Pfam" id="PF14199">
    <property type="entry name" value="DUF4317"/>
    <property type="match status" value="2"/>
</dbReference>
<sequence>MGINRDDMLELTRRMTPSRTCFTRVAGCYVDADGDFDGSFNIHFGKLNAHDREQNLAWAKTIPFASTNEQLCQYPIAPGKNPTQSVWALLMTLRNVGLKNDAMMDTFYDLVMEHYQASGPYAIFMYHGSYDVPIKGSDKEYQKESEEVYNFLIGTISPQVADQEPGEPECGFLFPAFTNRSTDTAHINIYQRDPRHPHTELAEKILNVRI</sequence>
<dbReference type="AlphaFoldDB" id="A0AAE3E9X3"/>
<dbReference type="RefSeq" id="WP_308453209.1">
    <property type="nucleotide sequence ID" value="NZ_JAJEQR010000013.1"/>
</dbReference>
<name>A0AAE3E9X3_9FIRM</name>
<evidence type="ECO:0000313" key="1">
    <source>
        <dbReference type="EMBL" id="MCC2230538.1"/>
    </source>
</evidence>